<dbReference type="PANTHER" id="PTHR20883:SF48">
    <property type="entry name" value="ECTOINE DIOXYGENASE"/>
    <property type="match status" value="1"/>
</dbReference>
<dbReference type="eggNOG" id="ENOG502RXDK">
    <property type="taxonomic scope" value="Eukaryota"/>
</dbReference>
<dbReference type="GO" id="GO:0016491">
    <property type="term" value="F:oxidoreductase activity"/>
    <property type="evidence" value="ECO:0007669"/>
    <property type="project" value="UniProtKB-ARBA"/>
</dbReference>
<dbReference type="PANTHER" id="PTHR20883">
    <property type="entry name" value="PHYTANOYL-COA DIOXYGENASE DOMAIN CONTAINING 1"/>
    <property type="match status" value="1"/>
</dbReference>
<dbReference type="GeneID" id="5894904"/>
<dbReference type="InParanoid" id="A9VAI5"/>
<evidence type="ECO:0000313" key="3">
    <source>
        <dbReference type="Proteomes" id="UP000001357"/>
    </source>
</evidence>
<evidence type="ECO:0008006" key="4">
    <source>
        <dbReference type="Google" id="ProtNLM"/>
    </source>
</evidence>
<dbReference type="EMBL" id="CH991573">
    <property type="protein sequence ID" value="EDQ85546.1"/>
    <property type="molecule type" value="Genomic_DNA"/>
</dbReference>
<dbReference type="GO" id="GO:0046872">
    <property type="term" value="F:metal ion binding"/>
    <property type="evidence" value="ECO:0007669"/>
    <property type="project" value="UniProtKB-ARBA"/>
</dbReference>
<reference evidence="2 3" key="1">
    <citation type="journal article" date="2008" name="Nature">
        <title>The genome of the choanoflagellate Monosiga brevicollis and the origin of metazoans.</title>
        <authorList>
            <consortium name="JGI Sequencing"/>
            <person name="King N."/>
            <person name="Westbrook M.J."/>
            <person name="Young S.L."/>
            <person name="Kuo A."/>
            <person name="Abedin M."/>
            <person name="Chapman J."/>
            <person name="Fairclough S."/>
            <person name="Hellsten U."/>
            <person name="Isogai Y."/>
            <person name="Letunic I."/>
            <person name="Marr M."/>
            <person name="Pincus D."/>
            <person name="Putnam N."/>
            <person name="Rokas A."/>
            <person name="Wright K.J."/>
            <person name="Zuzow R."/>
            <person name="Dirks W."/>
            <person name="Good M."/>
            <person name="Goodstein D."/>
            <person name="Lemons D."/>
            <person name="Li W."/>
            <person name="Lyons J.B."/>
            <person name="Morris A."/>
            <person name="Nichols S."/>
            <person name="Richter D.J."/>
            <person name="Salamov A."/>
            <person name="Bork P."/>
            <person name="Lim W.A."/>
            <person name="Manning G."/>
            <person name="Miller W.T."/>
            <person name="McGinnis W."/>
            <person name="Shapiro H."/>
            <person name="Tjian R."/>
            <person name="Grigoriev I.V."/>
            <person name="Rokhsar D."/>
        </authorList>
    </citation>
    <scope>NUCLEOTIDE SEQUENCE [LARGE SCALE GENOMIC DNA]</scope>
    <source>
        <strain evidence="3">MX1 / ATCC 50154</strain>
    </source>
</reference>
<comment type="cofactor">
    <cofactor evidence="1">
        <name>Fe cation</name>
        <dbReference type="ChEBI" id="CHEBI:24875"/>
    </cofactor>
</comment>
<gene>
    <name evidence="2" type="ORF">MONBRDRAFT_29238</name>
</gene>
<dbReference type="OMA" id="YLANVQI"/>
<dbReference type="Gene3D" id="2.60.120.620">
    <property type="entry name" value="q2cbj1_9rhob like domain"/>
    <property type="match status" value="1"/>
</dbReference>
<dbReference type="SUPFAM" id="SSF51197">
    <property type="entry name" value="Clavaminate synthase-like"/>
    <property type="match status" value="1"/>
</dbReference>
<evidence type="ECO:0000313" key="2">
    <source>
        <dbReference type="EMBL" id="EDQ85546.1"/>
    </source>
</evidence>
<accession>A9VAI5</accession>
<evidence type="ECO:0000256" key="1">
    <source>
        <dbReference type="ARBA" id="ARBA00001962"/>
    </source>
</evidence>
<sequence length="376" mass="41614">MGGRGGGVALQRAVSRRLVRLKGSQHRYATTQATGDGAYRNEAAVRGMVSEQVPMDICDLSTIHHPLGALDYQLPSQPADFERYKLSPTQLEHYWQHGFVANIPVLSEADCDRLCEELAAFQQPDLHPGHGLFHEFHRNQSGDPNNVLMHCLGHWRIQKVVEHHVNQTGFCSISRFSLPSSSLPPSLSLSLSLNGFHDLIFHPAITVPSAQLIAGEGRSPTSVRFWHDQLFCKPAAHGGNVAYHQDYSYWTRTTPMQHLTVHVALDDQSPENGAITYIPDMDSIKTVLEPDELARFEPVTLRLRRGEAVIHHPLSVHGSFGNRSPRPRRAAVVNFLADGTLSDSDDPLLGNTPPVARGQPVRGQFFPVVLDATHLS</sequence>
<name>A9VAI5_MONBE</name>
<dbReference type="KEGG" id="mbr:MONBRDRAFT_29238"/>
<proteinExistence type="predicted"/>
<dbReference type="InterPro" id="IPR008775">
    <property type="entry name" value="Phytyl_CoA_dOase-like"/>
</dbReference>
<dbReference type="AlphaFoldDB" id="A9VAI5"/>
<dbReference type="STRING" id="81824.A9VAI5"/>
<dbReference type="RefSeq" id="XP_001749737.1">
    <property type="nucleotide sequence ID" value="XM_001749685.1"/>
</dbReference>
<keyword evidence="3" id="KW-1185">Reference proteome</keyword>
<protein>
    <recommendedName>
        <fullName evidence="4">Phytanoyl-CoA dioxygenase</fullName>
    </recommendedName>
</protein>
<dbReference type="Proteomes" id="UP000001357">
    <property type="component" value="Unassembled WGS sequence"/>
</dbReference>
<organism evidence="2 3">
    <name type="scientific">Monosiga brevicollis</name>
    <name type="common">Choanoflagellate</name>
    <dbReference type="NCBI Taxonomy" id="81824"/>
    <lineage>
        <taxon>Eukaryota</taxon>
        <taxon>Choanoflagellata</taxon>
        <taxon>Craspedida</taxon>
        <taxon>Salpingoecidae</taxon>
        <taxon>Monosiga</taxon>
    </lineage>
</organism>
<dbReference type="Pfam" id="PF05721">
    <property type="entry name" value="PhyH"/>
    <property type="match status" value="1"/>
</dbReference>